<evidence type="ECO:0000313" key="1">
    <source>
        <dbReference type="EMBL" id="EAR17060.1"/>
    </source>
</evidence>
<sequence length="62" mass="6862">MRTEEKGNAARQRGGWLSLLSSPILAAFERSEKAIQSCGAWVAAFEAKARKQSSHPPDWLSF</sequence>
<name>A4CJF2_ROBBH</name>
<dbReference type="STRING" id="313596.RB2501_09160"/>
<protein>
    <submittedName>
        <fullName evidence="1">Uncharacterized protein</fullName>
    </submittedName>
</protein>
<dbReference type="HOGENOM" id="CLU_2901398_0_0_10"/>
<dbReference type="EMBL" id="CP001712">
    <property type="protein sequence ID" value="EAR17060.1"/>
    <property type="molecule type" value="Genomic_DNA"/>
</dbReference>
<proteinExistence type="predicted"/>
<gene>
    <name evidence="1" type="ordered locus">RB2501_09160</name>
</gene>
<evidence type="ECO:0000313" key="2">
    <source>
        <dbReference type="Proteomes" id="UP000009049"/>
    </source>
</evidence>
<dbReference type="Proteomes" id="UP000009049">
    <property type="component" value="Chromosome"/>
</dbReference>
<dbReference type="KEGG" id="rbi:RB2501_09160"/>
<keyword evidence="2" id="KW-1185">Reference proteome</keyword>
<organism evidence="1 2">
    <name type="scientific">Robiginitalea biformata (strain ATCC BAA-864 / DSM 15991 / KCTC 12146 / HTCC2501)</name>
    <dbReference type="NCBI Taxonomy" id="313596"/>
    <lineage>
        <taxon>Bacteria</taxon>
        <taxon>Pseudomonadati</taxon>
        <taxon>Bacteroidota</taxon>
        <taxon>Flavobacteriia</taxon>
        <taxon>Flavobacteriales</taxon>
        <taxon>Flavobacteriaceae</taxon>
        <taxon>Robiginitalea</taxon>
    </lineage>
</organism>
<reference evidence="1 2" key="1">
    <citation type="journal article" date="2009" name="J. Bacteriol.">
        <title>Complete genome sequence of Robiginitalea biformata HTCC2501.</title>
        <authorList>
            <person name="Oh H.M."/>
            <person name="Giovannoni S.J."/>
            <person name="Lee K."/>
            <person name="Ferriera S."/>
            <person name="Johnson J."/>
            <person name="Cho J.C."/>
        </authorList>
    </citation>
    <scope>NUCLEOTIDE SEQUENCE [LARGE SCALE GENOMIC DNA]</scope>
    <source>
        <strain evidence="2">ATCC BAA-864 / HTCC2501 / KCTC 12146</strain>
    </source>
</reference>
<accession>A4CJF2</accession>
<dbReference type="AlphaFoldDB" id="A4CJF2"/>